<dbReference type="SUPFAM" id="SSF52540">
    <property type="entry name" value="P-loop containing nucleoside triphosphate hydrolases"/>
    <property type="match status" value="1"/>
</dbReference>
<evidence type="ECO:0000256" key="6">
    <source>
        <dbReference type="SAM" id="Phobius"/>
    </source>
</evidence>
<dbReference type="CDD" id="cd00009">
    <property type="entry name" value="AAA"/>
    <property type="match status" value="1"/>
</dbReference>
<dbReference type="MEROPS" id="S16.005"/>
<feature type="domain" description="Sigma-54 factor interaction" evidence="7">
    <location>
        <begin position="94"/>
        <end position="267"/>
    </location>
</feature>
<dbReference type="GO" id="GO:0004252">
    <property type="term" value="F:serine-type endopeptidase activity"/>
    <property type="evidence" value="ECO:0007669"/>
    <property type="project" value="UniProtKB-UniRule"/>
</dbReference>
<dbReference type="InterPro" id="IPR002078">
    <property type="entry name" value="Sigma_54_int"/>
</dbReference>
<dbReference type="InterPro" id="IPR008268">
    <property type="entry name" value="Peptidase_S16_AS"/>
</dbReference>
<protein>
    <recommendedName>
        <fullName evidence="5">endopeptidase La</fullName>
        <ecNumber evidence="5">3.4.21.53</ecNumber>
    </recommendedName>
</protein>
<dbReference type="GO" id="GO:0006508">
    <property type="term" value="P:proteolysis"/>
    <property type="evidence" value="ECO:0007669"/>
    <property type="project" value="UniProtKB-KW"/>
</dbReference>
<dbReference type="KEGG" id="dmt:DESME_13620"/>
<comment type="catalytic activity">
    <reaction evidence="5">
        <text>Hydrolysis of proteins in presence of ATP.</text>
        <dbReference type="EC" id="3.4.21.53"/>
    </reaction>
</comment>
<keyword evidence="10" id="KW-1185">Reference proteome</keyword>
<evidence type="ECO:0000256" key="2">
    <source>
        <dbReference type="ARBA" id="ARBA00022801"/>
    </source>
</evidence>
<dbReference type="AlphaFoldDB" id="W0EFV0"/>
<comment type="similarity">
    <text evidence="5">Belongs to the peptidase S16 family.</text>
</comment>
<name>W0EFV0_9FIRM</name>
<dbReference type="SMART" id="SM00382">
    <property type="entry name" value="AAA"/>
    <property type="match status" value="1"/>
</dbReference>
<keyword evidence="6" id="KW-0472">Membrane</keyword>
<dbReference type="InterPro" id="IPR008269">
    <property type="entry name" value="Lon_proteolytic"/>
</dbReference>
<evidence type="ECO:0000259" key="7">
    <source>
        <dbReference type="PROSITE" id="PS50045"/>
    </source>
</evidence>
<dbReference type="InterPro" id="IPR020568">
    <property type="entry name" value="Ribosomal_Su5_D2-typ_SF"/>
</dbReference>
<sequence>MSGLSGVVMIVQLIFAVVIGMYFWGMLKAQQGNKVSVEKESRKELEKLEKMRKIQLSTPLAEKTRPQHFIDIVGQKEGIKALQAALCGPNPQHVLIYGPPGIGKTAAARLVLEEAKKNPLSPFKEFSKFIEIDGATARFDERGIADPLIGSVHDPIYQGAGAMGMAGIPQPKAGAVTKAHGGVLFIDEIGELHPIQINKLLKVLEDRKVILESAYYSSEDTNIPAHIHDIFQNGLPADFRLVGATTRSPEEIPPAIRSRCMEIYFRVLLPDEIGAIARGAAAKMEIPMTEGAVEVAKHYATNGREAVNIVQLAAGVAQADKLFEITAATIEWVVNSGQYAPRPERKVPTEAEIGVVNGLAVYGPNMGMLLELEVTAQPVSAGTGALLVTGIVEEEEQGSSTKKIRRKSMARSSVENVLTVLRRQLSIDFRNYDIHVNFPGGVPLDGPSAGVAIATAVVSAVRKQRVDNYLAMTGELSIRGAVKPVGGIVAKLEAAHQAGCRRAFIPKENWQERFRALADGFQVIPVESLAEVLKAAFLSEPGKSNLEIQPPLEEVLARLEINPIPPVNLPERGQSC</sequence>
<accession>W0EFV0</accession>
<dbReference type="PROSITE" id="PS51786">
    <property type="entry name" value="LON_PROTEOLYTIC"/>
    <property type="match status" value="1"/>
</dbReference>
<feature type="active site" evidence="5">
    <location>
        <position position="491"/>
    </location>
</feature>
<gene>
    <name evidence="9" type="ORF">DESME_13620</name>
</gene>
<organism evidence="9 10">
    <name type="scientific">Desulfitobacterium metallireducens DSM 15288</name>
    <dbReference type="NCBI Taxonomy" id="871968"/>
    <lineage>
        <taxon>Bacteria</taxon>
        <taxon>Bacillati</taxon>
        <taxon>Bacillota</taxon>
        <taxon>Clostridia</taxon>
        <taxon>Eubacteriales</taxon>
        <taxon>Desulfitobacteriaceae</taxon>
        <taxon>Desulfitobacterium</taxon>
    </lineage>
</organism>
<dbReference type="GO" id="GO:0005524">
    <property type="term" value="F:ATP binding"/>
    <property type="evidence" value="ECO:0007669"/>
    <property type="project" value="InterPro"/>
</dbReference>
<feature type="active site" evidence="5">
    <location>
        <position position="448"/>
    </location>
</feature>
<dbReference type="OrthoDB" id="2318150at2"/>
<evidence type="ECO:0000313" key="9">
    <source>
        <dbReference type="EMBL" id="AHF07951.1"/>
    </source>
</evidence>
<dbReference type="GO" id="GO:0006355">
    <property type="term" value="P:regulation of DNA-templated transcription"/>
    <property type="evidence" value="ECO:0007669"/>
    <property type="project" value="InterPro"/>
</dbReference>
<evidence type="ECO:0000256" key="1">
    <source>
        <dbReference type="ARBA" id="ARBA00022670"/>
    </source>
</evidence>
<dbReference type="InterPro" id="IPR027417">
    <property type="entry name" value="P-loop_NTPase"/>
</dbReference>
<dbReference type="EMBL" id="CP007032">
    <property type="protein sequence ID" value="AHF07951.1"/>
    <property type="molecule type" value="Genomic_DNA"/>
</dbReference>
<proteinExistence type="inferred from homology"/>
<dbReference type="Proteomes" id="UP000010847">
    <property type="component" value="Chromosome"/>
</dbReference>
<evidence type="ECO:0000256" key="5">
    <source>
        <dbReference type="PROSITE-ProRule" id="PRU01122"/>
    </source>
</evidence>
<evidence type="ECO:0000256" key="3">
    <source>
        <dbReference type="ARBA" id="ARBA00022825"/>
    </source>
</evidence>
<dbReference type="InterPro" id="IPR014251">
    <property type="entry name" value="Spore_LonB"/>
</dbReference>
<dbReference type="NCBIfam" id="TIGR02902">
    <property type="entry name" value="spore_lonB"/>
    <property type="match status" value="1"/>
</dbReference>
<evidence type="ECO:0000259" key="8">
    <source>
        <dbReference type="PROSITE" id="PS51786"/>
    </source>
</evidence>
<dbReference type="InterPro" id="IPR000523">
    <property type="entry name" value="Mg_chelatse_chII-like_cat_dom"/>
</dbReference>
<dbReference type="InterPro" id="IPR003593">
    <property type="entry name" value="AAA+_ATPase"/>
</dbReference>
<dbReference type="Gene3D" id="3.30.230.10">
    <property type="match status" value="1"/>
</dbReference>
<dbReference type="SUPFAM" id="SSF54211">
    <property type="entry name" value="Ribosomal protein S5 domain 2-like"/>
    <property type="match status" value="1"/>
</dbReference>
<dbReference type="Pfam" id="PF01078">
    <property type="entry name" value="Mg_chelatase"/>
    <property type="match status" value="1"/>
</dbReference>
<evidence type="ECO:0000256" key="4">
    <source>
        <dbReference type="ARBA" id="ARBA00026070"/>
    </source>
</evidence>
<feature type="transmembrane region" description="Helical" evidence="6">
    <location>
        <begin position="6"/>
        <end position="24"/>
    </location>
</feature>
<keyword evidence="3 5" id="KW-0720">Serine protease</keyword>
<feature type="domain" description="Lon proteolytic" evidence="8">
    <location>
        <begin position="350"/>
        <end position="539"/>
    </location>
</feature>
<dbReference type="EC" id="3.4.21.53" evidence="5"/>
<dbReference type="GO" id="GO:0030163">
    <property type="term" value="P:protein catabolic process"/>
    <property type="evidence" value="ECO:0007669"/>
    <property type="project" value="InterPro"/>
</dbReference>
<dbReference type="STRING" id="871968.DESME_13620"/>
<dbReference type="InterPro" id="IPR014721">
    <property type="entry name" value="Ribsml_uS5_D2-typ_fold_subgr"/>
</dbReference>
<dbReference type="HOGENOM" id="CLU_020014_0_0_9"/>
<dbReference type="eggNOG" id="COG1067">
    <property type="taxonomic scope" value="Bacteria"/>
</dbReference>
<dbReference type="InterPro" id="IPR027065">
    <property type="entry name" value="Lon_Prtase"/>
</dbReference>
<dbReference type="PANTHER" id="PTHR10046">
    <property type="entry name" value="ATP DEPENDENT LON PROTEASE FAMILY MEMBER"/>
    <property type="match status" value="1"/>
</dbReference>
<keyword evidence="2 5" id="KW-0378">Hydrolase</keyword>
<dbReference type="PRINTS" id="PR00830">
    <property type="entry name" value="ENDOLAPTASE"/>
</dbReference>
<dbReference type="PROSITE" id="PS50045">
    <property type="entry name" value="SIGMA54_INTERACT_4"/>
    <property type="match status" value="1"/>
</dbReference>
<keyword evidence="1 5" id="KW-0645">Protease</keyword>
<dbReference type="Gene3D" id="3.40.50.300">
    <property type="entry name" value="P-loop containing nucleotide triphosphate hydrolases"/>
    <property type="match status" value="2"/>
</dbReference>
<comment type="subunit">
    <text evidence="4">Homohexamer. Organized in a ring with a central cavity.</text>
</comment>
<dbReference type="RefSeq" id="WP_006715796.1">
    <property type="nucleotide sequence ID" value="NZ_CP007032.1"/>
</dbReference>
<dbReference type="Pfam" id="PF05362">
    <property type="entry name" value="Lon_C"/>
    <property type="match status" value="1"/>
</dbReference>
<evidence type="ECO:0000313" key="10">
    <source>
        <dbReference type="Proteomes" id="UP000010847"/>
    </source>
</evidence>
<dbReference type="eggNOG" id="COG1474">
    <property type="taxonomic scope" value="Bacteria"/>
</dbReference>
<dbReference type="PROSITE" id="PS01046">
    <property type="entry name" value="LON_SER"/>
    <property type="match status" value="1"/>
</dbReference>
<dbReference type="GO" id="GO:0004176">
    <property type="term" value="F:ATP-dependent peptidase activity"/>
    <property type="evidence" value="ECO:0007669"/>
    <property type="project" value="UniProtKB-UniRule"/>
</dbReference>
<keyword evidence="6" id="KW-0812">Transmembrane</keyword>
<reference evidence="9 10" key="1">
    <citation type="submission" date="2013-12" db="EMBL/GenBank/DDBJ databases">
        <authorList>
            <consortium name="DOE Joint Genome Institute"/>
            <person name="Smidt H."/>
            <person name="Huntemann M."/>
            <person name="Han J."/>
            <person name="Chen A."/>
            <person name="Kyrpides N."/>
            <person name="Mavromatis K."/>
            <person name="Markowitz V."/>
            <person name="Palaniappan K."/>
            <person name="Ivanova N."/>
            <person name="Schaumberg A."/>
            <person name="Pati A."/>
            <person name="Liolios K."/>
            <person name="Nordberg H.P."/>
            <person name="Cantor M.N."/>
            <person name="Hua S.X."/>
            <person name="Woyke T."/>
        </authorList>
    </citation>
    <scope>NUCLEOTIDE SEQUENCE [LARGE SCALE GENOMIC DNA]</scope>
    <source>
        <strain evidence="10">DSM 15288</strain>
    </source>
</reference>
<keyword evidence="6" id="KW-1133">Transmembrane helix</keyword>